<organism evidence="2 3">
    <name type="scientific">Paracoccus jeotgali</name>
    <dbReference type="NCBI Taxonomy" id="2065379"/>
    <lineage>
        <taxon>Bacteria</taxon>
        <taxon>Pseudomonadati</taxon>
        <taxon>Pseudomonadota</taxon>
        <taxon>Alphaproteobacteria</taxon>
        <taxon>Rhodobacterales</taxon>
        <taxon>Paracoccaceae</taxon>
        <taxon>Paracoccus</taxon>
    </lineage>
</organism>
<dbReference type="AlphaFoldDB" id="A0A2K9MER2"/>
<dbReference type="NCBIfam" id="NF001911">
    <property type="entry name" value="PRK00685.1"/>
    <property type="match status" value="1"/>
</dbReference>
<feature type="domain" description="Metallo-beta-lactamase" evidence="1">
    <location>
        <begin position="7"/>
        <end position="197"/>
    </location>
</feature>
<dbReference type="Pfam" id="PF13483">
    <property type="entry name" value="Lactamase_B_3"/>
    <property type="match status" value="1"/>
</dbReference>
<dbReference type="OrthoDB" id="9789133at2"/>
<sequence length="229" mass="25183">MKLTWLGHASWRIEIEQAVILIDPWVKDSPVFPAERRDEALAGATHILMTHGHFDHATDAPGIAKELGIPVAGIFDLMQYWEKHHGIEVIGFNKGGTVDLGGASVTMVNATHSSSFADGDGRPVYAGHESGYMIAGEGRVIYHSGDTDIMADMEWMGDLHKPDIGILSVGGHFTMDPARAAYAARRWFDFDSIVCSHYRTFPALEPDISPLKALKARLIEPEIMQSFTP</sequence>
<protein>
    <submittedName>
        <fullName evidence="2">Metal-dependent hydrolase</fullName>
    </submittedName>
</protein>
<evidence type="ECO:0000259" key="1">
    <source>
        <dbReference type="SMART" id="SM00849"/>
    </source>
</evidence>
<dbReference type="PANTHER" id="PTHR43546">
    <property type="entry name" value="UPF0173 METAL-DEPENDENT HYDROLASE MJ1163-RELATED"/>
    <property type="match status" value="1"/>
</dbReference>
<proteinExistence type="predicted"/>
<dbReference type="GO" id="GO:0016787">
    <property type="term" value="F:hydrolase activity"/>
    <property type="evidence" value="ECO:0007669"/>
    <property type="project" value="UniProtKB-KW"/>
</dbReference>
<gene>
    <name evidence="2" type="ORF">CYR75_07365</name>
</gene>
<reference evidence="3" key="1">
    <citation type="submission" date="2017-12" db="EMBL/GenBank/DDBJ databases">
        <title>Genomic analysis of Paracoccus sp. CBA4604.</title>
        <authorList>
            <person name="Roh S.W."/>
            <person name="Kim J.Y."/>
            <person name="Kim J.S."/>
        </authorList>
    </citation>
    <scope>NUCLEOTIDE SEQUENCE [LARGE SCALE GENOMIC DNA]</scope>
    <source>
        <strain evidence="3">CBA4604</strain>
    </source>
</reference>
<dbReference type="Gene3D" id="3.60.15.10">
    <property type="entry name" value="Ribonuclease Z/Hydroxyacylglutathione hydrolase-like"/>
    <property type="match status" value="1"/>
</dbReference>
<dbReference type="KEGG" id="paru:CYR75_07365"/>
<keyword evidence="3" id="KW-1185">Reference proteome</keyword>
<dbReference type="PANTHER" id="PTHR43546:SF3">
    <property type="entry name" value="UPF0173 METAL-DEPENDENT HYDROLASE MJ1163"/>
    <property type="match status" value="1"/>
</dbReference>
<evidence type="ECO:0000313" key="3">
    <source>
        <dbReference type="Proteomes" id="UP000234882"/>
    </source>
</evidence>
<name>A0A2K9MER2_9RHOB</name>
<dbReference type="Proteomes" id="UP000234882">
    <property type="component" value="Chromosome"/>
</dbReference>
<dbReference type="SUPFAM" id="SSF56281">
    <property type="entry name" value="Metallo-hydrolase/oxidoreductase"/>
    <property type="match status" value="1"/>
</dbReference>
<dbReference type="InterPro" id="IPR036866">
    <property type="entry name" value="RibonucZ/Hydroxyglut_hydro"/>
</dbReference>
<dbReference type="InterPro" id="IPR001279">
    <property type="entry name" value="Metallo-B-lactamas"/>
</dbReference>
<evidence type="ECO:0000313" key="2">
    <source>
        <dbReference type="EMBL" id="AUM74113.1"/>
    </source>
</evidence>
<dbReference type="InterPro" id="IPR050114">
    <property type="entry name" value="UPF0173_UPF0282_UlaG_hydrolase"/>
</dbReference>
<keyword evidence="2" id="KW-0378">Hydrolase</keyword>
<dbReference type="SMART" id="SM00849">
    <property type="entry name" value="Lactamase_B"/>
    <property type="match status" value="1"/>
</dbReference>
<dbReference type="RefSeq" id="WP_101499461.1">
    <property type="nucleotide sequence ID" value="NZ_CP025583.1"/>
</dbReference>
<dbReference type="EMBL" id="CP025583">
    <property type="protein sequence ID" value="AUM74113.1"/>
    <property type="molecule type" value="Genomic_DNA"/>
</dbReference>
<accession>A0A2K9MER2</accession>